<reference evidence="1" key="1">
    <citation type="submission" date="2013-11" db="EMBL/GenBank/DDBJ databases">
        <title>Genome sequence of the fusiform rust pathogen reveals effectors for host alternation and coevolution with pine.</title>
        <authorList>
            <consortium name="DOE Joint Genome Institute"/>
            <person name="Smith K."/>
            <person name="Pendleton A."/>
            <person name="Kubisiak T."/>
            <person name="Anderson C."/>
            <person name="Salamov A."/>
            <person name="Aerts A."/>
            <person name="Riley R."/>
            <person name="Clum A."/>
            <person name="Lindquist E."/>
            <person name="Ence D."/>
            <person name="Campbell M."/>
            <person name="Kronenberg Z."/>
            <person name="Feau N."/>
            <person name="Dhillon B."/>
            <person name="Hamelin R."/>
            <person name="Burleigh J."/>
            <person name="Smith J."/>
            <person name="Yandell M."/>
            <person name="Nelson C."/>
            <person name="Grigoriev I."/>
            <person name="Davis J."/>
        </authorList>
    </citation>
    <scope>NUCLEOTIDE SEQUENCE</scope>
    <source>
        <strain evidence="1">G11</strain>
    </source>
</reference>
<name>A0A9P6NH21_9BASI</name>
<proteinExistence type="predicted"/>
<sequence>MDNNQSYTVHLLLTTQRRKKKQCKRTQKKKHLTLLVSFYVHIISVSKKAFFSRFFLVRAHIYSTITFFFGDSEGSR</sequence>
<evidence type="ECO:0000313" key="1">
    <source>
        <dbReference type="EMBL" id="KAG0146831.1"/>
    </source>
</evidence>
<gene>
    <name evidence="1" type="ORF">CROQUDRAFT_496684</name>
</gene>
<dbReference type="AlphaFoldDB" id="A0A9P6NH21"/>
<dbReference type="EMBL" id="MU167255">
    <property type="protein sequence ID" value="KAG0146831.1"/>
    <property type="molecule type" value="Genomic_DNA"/>
</dbReference>
<keyword evidence="2" id="KW-1185">Reference proteome</keyword>
<dbReference type="Proteomes" id="UP000886653">
    <property type="component" value="Unassembled WGS sequence"/>
</dbReference>
<organism evidence="1 2">
    <name type="scientific">Cronartium quercuum f. sp. fusiforme G11</name>
    <dbReference type="NCBI Taxonomy" id="708437"/>
    <lineage>
        <taxon>Eukaryota</taxon>
        <taxon>Fungi</taxon>
        <taxon>Dikarya</taxon>
        <taxon>Basidiomycota</taxon>
        <taxon>Pucciniomycotina</taxon>
        <taxon>Pucciniomycetes</taxon>
        <taxon>Pucciniales</taxon>
        <taxon>Coleosporiaceae</taxon>
        <taxon>Cronartium</taxon>
    </lineage>
</organism>
<comment type="caution">
    <text evidence="1">The sequence shown here is derived from an EMBL/GenBank/DDBJ whole genome shotgun (WGS) entry which is preliminary data.</text>
</comment>
<protein>
    <submittedName>
        <fullName evidence="1">Uncharacterized protein</fullName>
    </submittedName>
</protein>
<evidence type="ECO:0000313" key="2">
    <source>
        <dbReference type="Proteomes" id="UP000886653"/>
    </source>
</evidence>
<accession>A0A9P6NH21</accession>